<feature type="domain" description="SEA" evidence="1">
    <location>
        <begin position="1411"/>
        <end position="1472"/>
    </location>
</feature>
<evidence type="ECO:0000259" key="1">
    <source>
        <dbReference type="PROSITE" id="PS50024"/>
    </source>
</evidence>
<feature type="domain" description="SEA" evidence="1">
    <location>
        <begin position="1282"/>
        <end position="1397"/>
    </location>
</feature>
<keyword evidence="3" id="KW-1185">Reference proteome</keyword>
<dbReference type="EMBL" id="AAQR03104559">
    <property type="status" value="NOT_ANNOTATED_CDS"/>
    <property type="molecule type" value="Genomic_DNA"/>
</dbReference>
<feature type="domain" description="SEA" evidence="1">
    <location>
        <begin position="446"/>
        <end position="569"/>
    </location>
</feature>
<feature type="domain" description="SEA" evidence="1">
    <location>
        <begin position="156"/>
        <end position="277"/>
    </location>
</feature>
<accession>H0WTV7</accession>
<feature type="domain" description="SEA" evidence="1">
    <location>
        <begin position="896"/>
        <end position="1017"/>
    </location>
</feature>
<dbReference type="EMBL" id="AAQR03104561">
    <property type="status" value="NOT_ANNOTATED_CDS"/>
    <property type="molecule type" value="Genomic_DNA"/>
</dbReference>
<dbReference type="Pfam" id="PF01390">
    <property type="entry name" value="SEA"/>
    <property type="match status" value="8"/>
</dbReference>
<dbReference type="Ensembl" id="ENSOGAT00000006284.2">
    <property type="protein sequence ID" value="ENSOGAP00000005612.2"/>
    <property type="gene ID" value="ENSOGAG00000006280.2"/>
</dbReference>
<feature type="domain" description="SEA" evidence="1">
    <location>
        <begin position="602"/>
        <end position="723"/>
    </location>
</feature>
<dbReference type="SUPFAM" id="SSF82671">
    <property type="entry name" value="SEA domain"/>
    <property type="match status" value="10"/>
</dbReference>
<dbReference type="OMA" id="NFRIINW"/>
<dbReference type="HOGENOM" id="CLU_242020_0_0_1"/>
<feature type="domain" description="SEA" evidence="1">
    <location>
        <begin position="1"/>
        <end position="121"/>
    </location>
</feature>
<dbReference type="FunFam" id="3.30.70.960:FF:000003">
    <property type="entry name" value="MUC16 isoform 1"/>
    <property type="match status" value="8"/>
</dbReference>
<evidence type="ECO:0000313" key="3">
    <source>
        <dbReference type="Proteomes" id="UP000005225"/>
    </source>
</evidence>
<reference evidence="3" key="1">
    <citation type="submission" date="2011-03" db="EMBL/GenBank/DDBJ databases">
        <title>Version 3 of the genome sequence of Otolemur garnettii (Bushbaby).</title>
        <authorList>
            <consortium name="The Broad Institute Genome Sequencing Platform"/>
            <person name="Di Palma F."/>
            <person name="Johnson J."/>
            <person name="Lander E.S."/>
            <person name="Lindblad-Toh K."/>
            <person name="Jaffe D.B."/>
            <person name="Gnerre S."/>
            <person name="MacCallum I."/>
            <person name="Przybylski D."/>
            <person name="Ribeiro F.J."/>
            <person name="Burton J.N."/>
            <person name="Walker B.J."/>
            <person name="Sharpe T."/>
            <person name="Hall G."/>
        </authorList>
    </citation>
    <scope>NUCLEOTIDE SEQUENCE [LARGE SCALE GENOMIC DNA]</scope>
</reference>
<reference evidence="2" key="2">
    <citation type="submission" date="2025-08" db="UniProtKB">
        <authorList>
            <consortium name="Ensembl"/>
        </authorList>
    </citation>
    <scope>IDENTIFICATION</scope>
</reference>
<dbReference type="PANTHER" id="PTHR14672">
    <property type="entry name" value="MUCIN-16"/>
    <property type="match status" value="1"/>
</dbReference>
<dbReference type="PROSITE" id="PS50024">
    <property type="entry name" value="SEA"/>
    <property type="match status" value="10"/>
</dbReference>
<proteinExistence type="predicted"/>
<dbReference type="EMBL" id="AAQR03104560">
    <property type="status" value="NOT_ANNOTATED_CDS"/>
    <property type="molecule type" value="Genomic_DNA"/>
</dbReference>
<sequence length="1472" mass="164304">LLPFTLNFTITNLQYEEDMQRPGSWKFNNTKRVLQGLLELLLKNSSIGNLYSGCRLASLRSEKDGTATKVDAICTHRSDPKGFRLDREQLYWELSKMTHGITGLGPYILDKDSLYVNEFTHQRSVPVSSTFGTYTVNVEISGTPPSLPSPTVTEPLLMLLTLNFTILNLKYEEVMDHPGSWKFNTTESVLQDLLRHLFQNTSVNSLYSGCRLTLLRPKRDQAATGVDAICTLHPDLAGHRLDREQLYWELSNLTHGITRLGPYTLDKDSLYVSGFTHRSFVPITSTPEASLLPFTLNFTILNLPYVPVTDRPGSWKFNSTERVLRHLLRSLFNSTSVGPRFSGCRLTSLRPERDHAATGVDAICTLHPDPVGLALDREQLYWELSKLTHGITELGSYTLDKDSLYVNGFISHNSLHFTSTPRTSAVNMGISGTLYSSSSPSATSSALVPFTFNFTITNLQYVSDMRHRGSAIFNTTGETLQLMLAPLFRNTSIGPLYSSCRLISLRLRPEKDQSATRVHAICTLHPDSAGHRLDREQLYWELRQLTHSFTELGPYNLDKDSLNVNGYTHRVLTSTPSNGCTDLLGKRSPQRLSNPTAAVGSLLMTFTINFTILNLHYNEDLDHPGSWRFNTTERVMQNLLKSLFQNTSIGPLYSSCRLTSLRPKKNGEAIGVNTICNLHPDPTGHGLDREKLYEELSQLTHNVTRIGPFNLDKGSLYVNGMLTPFSSPTGQWPHTISVPIFLPGLTQHGLSSPSPAAATQTPLVHFTVNFTITSLHFRKDMQPPGSPRFNNLEKSLQILLDLLFQKTSISPLYSGCRLTLLRPEKNGSATGVDTICTLLRDPTGHELDREILYQELSQLTYSVTQLGPRTLDQDSLYVNGYTHKMKTTTSSTTGPVLVPFTINFTITNVKYTNDMEHPDSLQFDKTERVLQTLLTSLFNQTSAASVYAGCRLASLRPAKGGVATKVEVICTFHSHPAGPELYRELLYWELSQLTYDISHLGPFQLDRNSLYINGYTYAAPISTRSYGELSKEPFTLNFTINNLHYSAEMGHVGSHTFNIMDSLMQHLLHPLFQKSSLGARYVGCKVTSLRPLKKGSHTQVDMFCAYWQPHGAPVLLAKRVFHELSGQTYGITQLGPYSLDKDSLYVNGYNERGPDKPPTISHSPVSSSSLCPSISPTSLLCFYSSCFLSLYHFYILPFVYPFNLSTSLSVHLSVFFVQSFPCSPHSHPFGLISFTGLLTSSIHTIILSLTLIYGPLLHGCSGLGHYCIPATSLFFLSVAPGQKVPVLSEYQLIFHIINWNLRHPGANSSESATLQRDIQDKVTALYVGSQLRDTFRTCLVTNLMLNPMWVTVKAQFSSNLDPHLVEQVFLNKTLNGSSHWLGATYQLTDLHVTEMKTPLGSPTGQPIISSTPQHFQLNFTITNLLYSQDIVQPNTGKHQQNKRSIEDAVRMGCSTNSSITAASRAIFLTVKF</sequence>
<evidence type="ECO:0000313" key="2">
    <source>
        <dbReference type="Ensembl" id="ENSOGAP00000005612.2"/>
    </source>
</evidence>
<dbReference type="Gene3D" id="3.30.70.960">
    <property type="entry name" value="SEA domain"/>
    <property type="match status" value="10"/>
</dbReference>
<organism evidence="2 3">
    <name type="scientific">Otolemur garnettii</name>
    <name type="common">Small-eared galago</name>
    <name type="synonym">Garnett's greater bushbaby</name>
    <dbReference type="NCBI Taxonomy" id="30611"/>
    <lineage>
        <taxon>Eukaryota</taxon>
        <taxon>Metazoa</taxon>
        <taxon>Chordata</taxon>
        <taxon>Craniata</taxon>
        <taxon>Vertebrata</taxon>
        <taxon>Euteleostomi</taxon>
        <taxon>Mammalia</taxon>
        <taxon>Eutheria</taxon>
        <taxon>Euarchontoglires</taxon>
        <taxon>Primates</taxon>
        <taxon>Strepsirrhini</taxon>
        <taxon>Lorisiformes</taxon>
        <taxon>Galagidae</taxon>
        <taxon>Otolemur</taxon>
    </lineage>
</organism>
<feature type="domain" description="SEA" evidence="1">
    <location>
        <begin position="290"/>
        <end position="411"/>
    </location>
</feature>
<feature type="domain" description="SEA" evidence="1">
    <location>
        <begin position="762"/>
        <end position="883"/>
    </location>
</feature>
<protein>
    <recommendedName>
        <fullName evidence="1">SEA domain-containing protein</fullName>
    </recommendedName>
</protein>
<reference evidence="2" key="3">
    <citation type="submission" date="2025-09" db="UniProtKB">
        <authorList>
            <consortium name="Ensembl"/>
        </authorList>
    </citation>
    <scope>IDENTIFICATION</scope>
</reference>
<dbReference type="Proteomes" id="UP000005225">
    <property type="component" value="Unassembled WGS sequence"/>
</dbReference>
<dbReference type="PANTHER" id="PTHR14672:SF1">
    <property type="entry name" value="MUCIN-16"/>
    <property type="match status" value="1"/>
</dbReference>
<dbReference type="InterPro" id="IPR000082">
    <property type="entry name" value="SEA_dom"/>
</dbReference>
<dbReference type="STRING" id="30611.ENSOGAP00000005612"/>
<dbReference type="InterPro" id="IPR036364">
    <property type="entry name" value="SEA_dom_sf"/>
</dbReference>
<dbReference type="GeneTree" id="ENSGT00440000039287"/>
<feature type="domain" description="SEA" evidence="1">
    <location>
        <begin position="1030"/>
        <end position="1151"/>
    </location>
</feature>
<dbReference type="InParanoid" id="H0WTV7"/>
<name>H0WTV7_OTOGA</name>
<dbReference type="eggNOG" id="ENOG502RD3J">
    <property type="taxonomic scope" value="Eukaryota"/>
</dbReference>
<dbReference type="InterPro" id="IPR028850">
    <property type="entry name" value="MUC16"/>
</dbReference>